<dbReference type="InterPro" id="IPR053176">
    <property type="entry name" value="T6SS_TssE1-like"/>
</dbReference>
<dbReference type="Gene3D" id="3.10.450.40">
    <property type="match status" value="1"/>
</dbReference>
<dbReference type="PANTHER" id="PTHR38595:SF2">
    <property type="entry name" value="TYPE VI SECRETION SYSTEM BASEPLATE SUBUNIT TSSE"/>
    <property type="match status" value="1"/>
</dbReference>
<organism evidence="2 3">
    <name type="scientific">Massilia atriviolacea</name>
    <dbReference type="NCBI Taxonomy" id="2495579"/>
    <lineage>
        <taxon>Bacteria</taxon>
        <taxon>Pseudomonadati</taxon>
        <taxon>Pseudomonadota</taxon>
        <taxon>Betaproteobacteria</taxon>
        <taxon>Burkholderiales</taxon>
        <taxon>Oxalobacteraceae</taxon>
        <taxon>Telluria group</taxon>
        <taxon>Massilia</taxon>
    </lineage>
</organism>
<dbReference type="AlphaFoldDB" id="A0A430HSP0"/>
<keyword evidence="3" id="KW-1185">Reference proteome</keyword>
<comment type="caution">
    <text evidence="2">The sequence shown here is derived from an EMBL/GenBank/DDBJ whole genome shotgun (WGS) entry which is preliminary data.</text>
</comment>
<reference evidence="2 3" key="1">
    <citation type="submission" date="2018-12" db="EMBL/GenBank/DDBJ databases">
        <authorList>
            <person name="Yang E."/>
        </authorList>
    </citation>
    <scope>NUCLEOTIDE SEQUENCE [LARGE SCALE GENOMIC DNA]</scope>
    <source>
        <strain evidence="2 3">SOD</strain>
    </source>
</reference>
<proteinExistence type="predicted"/>
<dbReference type="PANTHER" id="PTHR38595">
    <property type="entry name" value="CYTOPLASMIC PROTEIN-RELATED"/>
    <property type="match status" value="1"/>
</dbReference>
<dbReference type="NCBIfam" id="TIGR03357">
    <property type="entry name" value="VI_zyme"/>
    <property type="match status" value="1"/>
</dbReference>
<dbReference type="EMBL" id="RXLQ01000002">
    <property type="protein sequence ID" value="RSZ60499.1"/>
    <property type="molecule type" value="Genomic_DNA"/>
</dbReference>
<dbReference type="SUPFAM" id="SSF160719">
    <property type="entry name" value="gpW/gp25-like"/>
    <property type="match status" value="1"/>
</dbReference>
<evidence type="ECO:0000259" key="1">
    <source>
        <dbReference type="Pfam" id="PF04965"/>
    </source>
</evidence>
<dbReference type="RefSeq" id="WP_126072908.1">
    <property type="nucleotide sequence ID" value="NZ_CP051166.1"/>
</dbReference>
<dbReference type="Proteomes" id="UP000278085">
    <property type="component" value="Unassembled WGS sequence"/>
</dbReference>
<sequence length="152" mass="16192">MTTLLSGSLVPLFDRLGGDLAASADGRILDAAGLQQSLQHDLVRLFNVRNSLAIDQFLGDVPTVLDYGLPDTLALSPQSASDLRRWELVMARAIALYEPRLSQVRVLVTADASNPMAARVTIGAAVALGRQLCQVHFDVVLDAQAARLDAAA</sequence>
<dbReference type="Pfam" id="PF04965">
    <property type="entry name" value="GPW_gp25"/>
    <property type="match status" value="1"/>
</dbReference>
<evidence type="ECO:0000313" key="2">
    <source>
        <dbReference type="EMBL" id="RSZ60499.1"/>
    </source>
</evidence>
<feature type="domain" description="IraD/Gp25-like" evidence="1">
    <location>
        <begin position="34"/>
        <end position="126"/>
    </location>
</feature>
<dbReference type="InterPro" id="IPR007048">
    <property type="entry name" value="IraD/Gp25-like"/>
</dbReference>
<dbReference type="InterPro" id="IPR017737">
    <property type="entry name" value="TssE1-like"/>
</dbReference>
<gene>
    <name evidence="2" type="primary">tssE</name>
    <name evidence="2" type="ORF">EJB06_05140</name>
</gene>
<dbReference type="OrthoDB" id="7305179at2"/>
<evidence type="ECO:0000313" key="3">
    <source>
        <dbReference type="Proteomes" id="UP000278085"/>
    </source>
</evidence>
<protein>
    <submittedName>
        <fullName evidence="2">Type VI secretion system baseplate subunit TssE</fullName>
    </submittedName>
</protein>
<accession>A0A430HSP0</accession>
<name>A0A430HSP0_9BURK</name>